<sequence>MSTTIFTSFIEGLTKALDRQEAQPSGGHEGTKTFMSRRTTRPVTRDETACQQSEGLAEQALFYVFFS</sequence>
<evidence type="ECO:0000313" key="3">
    <source>
        <dbReference type="Proteomes" id="UP001213979"/>
    </source>
</evidence>
<feature type="region of interest" description="Disordered" evidence="1">
    <location>
        <begin position="18"/>
        <end position="51"/>
    </location>
</feature>
<reference evidence="2 3" key="1">
    <citation type="submission" date="2023-01" db="EMBL/GenBank/DDBJ databases">
        <title>Genome-based reclassification of Anoxybacillus geothermalis as a later heterotypic synonym of Anoxybacillus rupiensis.</title>
        <authorList>
            <person name="Inan Bektas K."/>
            <person name="Canakci S."/>
            <person name="Belduz A.A."/>
            <person name="Guler H.H."/>
        </authorList>
    </citation>
    <scope>NUCLEOTIDE SEQUENCE [LARGE SCALE GENOMIC DNA]</scope>
    <source>
        <strain evidence="2 3">DSM 17127</strain>
    </source>
</reference>
<accession>A0ABT5W7C3</accession>
<dbReference type="Proteomes" id="UP001213979">
    <property type="component" value="Unassembled WGS sequence"/>
</dbReference>
<comment type="caution">
    <text evidence="2">The sequence shown here is derived from an EMBL/GenBank/DDBJ whole genome shotgun (WGS) entry which is preliminary data.</text>
</comment>
<organism evidence="2 3">
    <name type="scientific">Anoxybacteroides rupiense</name>
    <dbReference type="NCBI Taxonomy" id="311460"/>
    <lineage>
        <taxon>Bacteria</taxon>
        <taxon>Bacillati</taxon>
        <taxon>Bacillota</taxon>
        <taxon>Bacilli</taxon>
        <taxon>Bacillales</taxon>
        <taxon>Anoxybacillaceae</taxon>
        <taxon>Anoxybacteroides</taxon>
    </lineage>
</organism>
<gene>
    <name evidence="2" type="ORF">PNH38_15290</name>
</gene>
<evidence type="ECO:0000256" key="1">
    <source>
        <dbReference type="SAM" id="MobiDB-lite"/>
    </source>
</evidence>
<protein>
    <submittedName>
        <fullName evidence="2">Uncharacterized protein</fullName>
    </submittedName>
</protein>
<keyword evidence="3" id="KW-1185">Reference proteome</keyword>
<proteinExistence type="predicted"/>
<evidence type="ECO:0000313" key="2">
    <source>
        <dbReference type="EMBL" id="MDE8565222.1"/>
    </source>
</evidence>
<dbReference type="EMBL" id="JAQOTG010000019">
    <property type="protein sequence ID" value="MDE8565222.1"/>
    <property type="molecule type" value="Genomic_DNA"/>
</dbReference>
<name>A0ABT5W7C3_9BACL</name>